<evidence type="ECO:0000313" key="19">
    <source>
        <dbReference type="Proteomes" id="UP000472277"/>
    </source>
</evidence>
<evidence type="ECO:0000256" key="6">
    <source>
        <dbReference type="ARBA" id="ARBA00023125"/>
    </source>
</evidence>
<evidence type="ECO:0000259" key="16">
    <source>
        <dbReference type="PROSITE" id="PS50071"/>
    </source>
</evidence>
<dbReference type="FunFam" id="1.10.10.60:FF:000277">
    <property type="entry name" value="Pre-B-cell leukemia transcription factor 1"/>
    <property type="match status" value="1"/>
</dbReference>
<protein>
    <recommendedName>
        <fullName evidence="11">Pre-B-cell leukemia transcription factor 1</fullName>
    </recommendedName>
    <alternativeName>
        <fullName evidence="12 13">Homeobox protein PBX1</fullName>
    </alternativeName>
</protein>
<dbReference type="PROSITE" id="PS50071">
    <property type="entry name" value="HOMEOBOX_2"/>
    <property type="match status" value="1"/>
</dbReference>
<evidence type="ECO:0000256" key="1">
    <source>
        <dbReference type="ARBA" id="ARBA00004123"/>
    </source>
</evidence>
<evidence type="ECO:0000313" key="18">
    <source>
        <dbReference type="Ensembl" id="ENSSTUP00000007840.1"/>
    </source>
</evidence>
<keyword evidence="6 14" id="KW-0238">DNA-binding</keyword>
<evidence type="ECO:0000256" key="15">
    <source>
        <dbReference type="SAM" id="MobiDB-lite"/>
    </source>
</evidence>
<dbReference type="InterPro" id="IPR009057">
    <property type="entry name" value="Homeodomain-like_sf"/>
</dbReference>
<keyword evidence="4" id="KW-0221">Differentiation</keyword>
<proteinExistence type="inferred from homology"/>
<keyword evidence="5" id="KW-0805">Transcription regulation</keyword>
<evidence type="ECO:0000256" key="12">
    <source>
        <dbReference type="ARBA" id="ARBA00082092"/>
    </source>
</evidence>
<dbReference type="InterPro" id="IPR050224">
    <property type="entry name" value="TALE_homeobox"/>
</dbReference>
<dbReference type="GO" id="GO:0005634">
    <property type="term" value="C:nucleus"/>
    <property type="evidence" value="ECO:0007669"/>
    <property type="project" value="UniProtKB-SubCell"/>
</dbReference>
<evidence type="ECO:0000259" key="17">
    <source>
        <dbReference type="PROSITE" id="PS51978"/>
    </source>
</evidence>
<evidence type="ECO:0000256" key="10">
    <source>
        <dbReference type="ARBA" id="ARBA00023242"/>
    </source>
</evidence>
<dbReference type="InterPro" id="IPR008422">
    <property type="entry name" value="KN_HD"/>
</dbReference>
<keyword evidence="10 14" id="KW-0539">Nucleus</keyword>
<feature type="region of interest" description="Disordered" evidence="15">
    <location>
        <begin position="397"/>
        <end position="428"/>
    </location>
</feature>
<dbReference type="GO" id="GO:0043565">
    <property type="term" value="F:sequence-specific DNA binding"/>
    <property type="evidence" value="ECO:0007669"/>
    <property type="project" value="UniProtKB-ARBA"/>
</dbReference>
<dbReference type="InterPro" id="IPR005542">
    <property type="entry name" value="PBX_PBC_dom"/>
</dbReference>
<dbReference type="SUPFAM" id="SSF46689">
    <property type="entry name" value="Homeodomain-like"/>
    <property type="match status" value="1"/>
</dbReference>
<evidence type="ECO:0000256" key="9">
    <source>
        <dbReference type="ARBA" id="ARBA00023163"/>
    </source>
</evidence>
<keyword evidence="19" id="KW-1185">Reference proteome</keyword>
<comment type="similarity">
    <text evidence="2">Belongs to the TALE/PBX homeobox family.</text>
</comment>
<organism evidence="18 19">
    <name type="scientific">Salmo trutta</name>
    <name type="common">Brown trout</name>
    <dbReference type="NCBI Taxonomy" id="8032"/>
    <lineage>
        <taxon>Eukaryota</taxon>
        <taxon>Metazoa</taxon>
        <taxon>Chordata</taxon>
        <taxon>Craniata</taxon>
        <taxon>Vertebrata</taxon>
        <taxon>Euteleostomi</taxon>
        <taxon>Actinopterygii</taxon>
        <taxon>Neopterygii</taxon>
        <taxon>Teleostei</taxon>
        <taxon>Protacanthopterygii</taxon>
        <taxon>Salmoniformes</taxon>
        <taxon>Salmonidae</taxon>
        <taxon>Salmoninae</taxon>
        <taxon>Salmo</taxon>
    </lineage>
</organism>
<evidence type="ECO:0000256" key="13">
    <source>
        <dbReference type="ARBA" id="ARBA00082748"/>
    </source>
</evidence>
<dbReference type="Pfam" id="PF03792">
    <property type="entry name" value="PBC"/>
    <property type="match status" value="1"/>
</dbReference>
<dbReference type="InterPro" id="IPR017970">
    <property type="entry name" value="Homeobox_CS"/>
</dbReference>
<dbReference type="Proteomes" id="UP000472277">
    <property type="component" value="Chromosome 1"/>
</dbReference>
<evidence type="ECO:0000256" key="4">
    <source>
        <dbReference type="ARBA" id="ARBA00022782"/>
    </source>
</evidence>
<reference evidence="18" key="3">
    <citation type="submission" date="2025-09" db="UniProtKB">
        <authorList>
            <consortium name="Ensembl"/>
        </authorList>
    </citation>
    <scope>IDENTIFICATION</scope>
</reference>
<dbReference type="Pfam" id="PF05920">
    <property type="entry name" value="Homeobox_KN"/>
    <property type="match status" value="1"/>
</dbReference>
<feature type="region of interest" description="Disordered" evidence="15">
    <location>
        <begin position="1"/>
        <end position="30"/>
    </location>
</feature>
<sequence>MDDQTRMLAGLGGLSQGDVGDPDSVRKQLGQPQQDIGDILQQIMAITDESLDEAQARKHALNCHRMKPALFSVLCEIKEKTVLSIRGIQDEDPPDPQIMRLDNMLLAEGVSGPEKGGGSAAAAAAAAAAGGSPGADGGIEHSDYRAKLAQIRQIYHSELEKYEQACSEFTNHVMNLLREQSRTRPISPKEIERMVAIIHRKFSSIQMQLKQSTCEAVMILRSRFLDARRKRRNFNKQATEVLNEYFYSHLSNPYPSEEAKEELAKKCAITVSQVSNWFGNKRIRYKKNIGKFQEEANLYAVKTAVDAASVSAQASQANSPATPTSGLSGSYSLSHVGDAAAAAYLGLHPSNLNGAGEAVLNIAPSLQPQVDTLHRATHLTAGYEELTTSSLYVPRRLDPSNSWQDNTQPCSVTSPPGPPGSVHSDTSN</sequence>
<dbReference type="SMART" id="SM00389">
    <property type="entry name" value="HOX"/>
    <property type="match status" value="1"/>
</dbReference>
<reference evidence="18" key="2">
    <citation type="submission" date="2025-08" db="UniProtKB">
        <authorList>
            <consortium name="Ensembl"/>
        </authorList>
    </citation>
    <scope>IDENTIFICATION</scope>
</reference>
<dbReference type="PANTHER" id="PTHR11850">
    <property type="entry name" value="HOMEOBOX PROTEIN TRANSCRIPTION FACTORS"/>
    <property type="match status" value="1"/>
</dbReference>
<evidence type="ECO:0000256" key="7">
    <source>
        <dbReference type="ARBA" id="ARBA00023155"/>
    </source>
</evidence>
<dbReference type="InterPro" id="IPR001356">
    <property type="entry name" value="HD"/>
</dbReference>
<feature type="DNA-binding region" description="Homeobox" evidence="14">
    <location>
        <begin position="227"/>
        <end position="289"/>
    </location>
</feature>
<dbReference type="Ensembl" id="ENSSTUT00000008334.1">
    <property type="protein sequence ID" value="ENSSTUP00000007840.1"/>
    <property type="gene ID" value="ENSSTUG00000003832.1"/>
</dbReference>
<evidence type="ECO:0000256" key="8">
    <source>
        <dbReference type="ARBA" id="ARBA00023159"/>
    </source>
</evidence>
<feature type="domain" description="PBC" evidence="17">
    <location>
        <begin position="31"/>
        <end position="226"/>
    </location>
</feature>
<name>A0A673W7B8_SALTR</name>
<keyword evidence="9" id="KW-0804">Transcription</keyword>
<evidence type="ECO:0000256" key="5">
    <source>
        <dbReference type="ARBA" id="ARBA00023015"/>
    </source>
</evidence>
<evidence type="ECO:0000256" key="11">
    <source>
        <dbReference type="ARBA" id="ARBA00067471"/>
    </source>
</evidence>
<keyword evidence="7 14" id="KW-0371">Homeobox</keyword>
<keyword evidence="8" id="KW-0010">Activator</keyword>
<dbReference type="Gene3D" id="1.10.10.60">
    <property type="entry name" value="Homeodomain-like"/>
    <property type="match status" value="1"/>
</dbReference>
<dbReference type="AlphaFoldDB" id="A0A673W7B8"/>
<comment type="subcellular location">
    <subcellularLocation>
        <location evidence="1 14">Nucleus</location>
    </subcellularLocation>
</comment>
<accession>A0A673W7B8</accession>
<keyword evidence="3" id="KW-0217">Developmental protein</keyword>
<evidence type="ECO:0000256" key="14">
    <source>
        <dbReference type="PROSITE-ProRule" id="PRU00108"/>
    </source>
</evidence>
<dbReference type="GeneTree" id="ENSGT00940000165175"/>
<dbReference type="GO" id="GO:0030154">
    <property type="term" value="P:cell differentiation"/>
    <property type="evidence" value="ECO:0007669"/>
    <property type="project" value="UniProtKB-KW"/>
</dbReference>
<dbReference type="CDD" id="cd00086">
    <property type="entry name" value="homeodomain"/>
    <property type="match status" value="1"/>
</dbReference>
<feature type="compositionally biased region" description="Polar residues" evidence="15">
    <location>
        <begin position="399"/>
        <end position="413"/>
    </location>
</feature>
<dbReference type="PROSITE" id="PS00027">
    <property type="entry name" value="HOMEOBOX_1"/>
    <property type="match status" value="1"/>
</dbReference>
<evidence type="ECO:0000256" key="2">
    <source>
        <dbReference type="ARBA" id="ARBA00007601"/>
    </source>
</evidence>
<evidence type="ECO:0000256" key="3">
    <source>
        <dbReference type="ARBA" id="ARBA00022473"/>
    </source>
</evidence>
<feature type="domain" description="Homeobox" evidence="16">
    <location>
        <begin position="225"/>
        <end position="288"/>
    </location>
</feature>
<dbReference type="GO" id="GO:0000981">
    <property type="term" value="F:DNA-binding transcription factor activity, RNA polymerase II-specific"/>
    <property type="evidence" value="ECO:0007669"/>
    <property type="project" value="InterPro"/>
</dbReference>
<dbReference type="GO" id="GO:0005667">
    <property type="term" value="C:transcription regulator complex"/>
    <property type="evidence" value="ECO:0007669"/>
    <property type="project" value="UniProtKB-ARBA"/>
</dbReference>
<reference evidence="18" key="1">
    <citation type="submission" date="2021-04" db="EMBL/GenBank/DDBJ databases">
        <authorList>
            <consortium name="Wellcome Sanger Institute Data Sharing"/>
        </authorList>
    </citation>
    <scope>NUCLEOTIDE SEQUENCE [LARGE SCALE GENOMIC DNA]</scope>
</reference>
<dbReference type="PROSITE" id="PS51978">
    <property type="entry name" value="PBC"/>
    <property type="match status" value="1"/>
</dbReference>
<gene>
    <name evidence="18" type="primary">LOC115196052</name>
</gene>